<dbReference type="NCBIfam" id="NF009484">
    <property type="entry name" value="PRK12846.1-5"/>
    <property type="match status" value="1"/>
</dbReference>
<dbReference type="AlphaFoldDB" id="A0A1Q9AJC4"/>
<dbReference type="NCBIfam" id="NF001159">
    <property type="entry name" value="PRK00150.1-3"/>
    <property type="match status" value="1"/>
</dbReference>
<evidence type="ECO:0000256" key="1">
    <source>
        <dbReference type="ARBA" id="ARBA00010759"/>
    </source>
</evidence>
<evidence type="ECO:0000256" key="2">
    <source>
        <dbReference type="HAMAP-Rule" id="MF_00163"/>
    </source>
</evidence>
<dbReference type="HAMAP" id="MF_00163">
    <property type="entry name" value="Pep_deformylase"/>
    <property type="match status" value="1"/>
</dbReference>
<dbReference type="InterPro" id="IPR023635">
    <property type="entry name" value="Peptide_deformylase"/>
</dbReference>
<dbReference type="Proteomes" id="UP000186143">
    <property type="component" value="Unassembled WGS sequence"/>
</dbReference>
<comment type="caution">
    <text evidence="3">The sequence shown here is derived from an EMBL/GenBank/DDBJ whole genome shotgun (WGS) entry which is preliminary data.</text>
</comment>
<name>A0A1Q9AJC4_9HYPH</name>
<evidence type="ECO:0000313" key="4">
    <source>
        <dbReference type="Proteomes" id="UP000186143"/>
    </source>
</evidence>
<dbReference type="RefSeq" id="WP_075634912.1">
    <property type="nucleotide sequence ID" value="NZ_MKIO01000029.1"/>
</dbReference>
<comment type="caution">
    <text evidence="2">Lacks conserved residue(s) required for the propagation of feature annotation.</text>
</comment>
<dbReference type="PRINTS" id="PR01576">
    <property type="entry name" value="PDEFORMYLASE"/>
</dbReference>
<dbReference type="InterPro" id="IPR036821">
    <property type="entry name" value="Peptide_deformylase_sf"/>
</dbReference>
<dbReference type="GO" id="GO:0042586">
    <property type="term" value="F:peptide deformylase activity"/>
    <property type="evidence" value="ECO:0007669"/>
    <property type="project" value="InterPro"/>
</dbReference>
<dbReference type="EMBL" id="MKIO01000029">
    <property type="protein sequence ID" value="OLP55363.1"/>
    <property type="molecule type" value="Genomic_DNA"/>
</dbReference>
<organism evidence="3 4">
    <name type="scientific">Xaviernesmea rhizosphaerae</name>
    <dbReference type="NCBI Taxonomy" id="1672749"/>
    <lineage>
        <taxon>Bacteria</taxon>
        <taxon>Pseudomonadati</taxon>
        <taxon>Pseudomonadota</taxon>
        <taxon>Alphaproteobacteria</taxon>
        <taxon>Hyphomicrobiales</taxon>
        <taxon>Rhizobiaceae</taxon>
        <taxon>Rhizobium/Agrobacterium group</taxon>
        <taxon>Xaviernesmea</taxon>
    </lineage>
</organism>
<evidence type="ECO:0000313" key="3">
    <source>
        <dbReference type="EMBL" id="OLP55363.1"/>
    </source>
</evidence>
<gene>
    <name evidence="3" type="ORF">BJF92_22670</name>
</gene>
<accession>A0A1Q9AJC4</accession>
<dbReference type="NCBIfam" id="TIGR00079">
    <property type="entry name" value="pept_deformyl"/>
    <property type="match status" value="1"/>
</dbReference>
<dbReference type="OrthoDB" id="9804313at2"/>
<sequence>MAIRPILRFRDPLLSRACAPVTRFDAELAALAEDLADTMHAAPGIGIAGPHIGALQRVAVIDLDDRAGVRVYVNPEIIAASADQASHTEGSISMPGVTEEVLRPKTVTVRYQDLAGEMAQLEASGLLGVCLQHEIDQLDGIFWIQRLSRLKRDRLVRQFAKLQGR</sequence>
<comment type="similarity">
    <text evidence="1 2">Belongs to the polypeptide deformylase family.</text>
</comment>
<dbReference type="Pfam" id="PF01327">
    <property type="entry name" value="Pep_deformylase"/>
    <property type="match status" value="1"/>
</dbReference>
<dbReference type="PIRSF" id="PIRSF004749">
    <property type="entry name" value="Pep_def"/>
    <property type="match status" value="1"/>
</dbReference>
<reference evidence="3 4" key="1">
    <citation type="submission" date="2016-09" db="EMBL/GenBank/DDBJ databases">
        <title>Rhizobium sp. nov., a novel species isolated from the rice rhizosphere.</title>
        <authorList>
            <person name="Zhao J."/>
            <person name="Zhang X."/>
        </authorList>
    </citation>
    <scope>NUCLEOTIDE SEQUENCE [LARGE SCALE GENOMIC DNA]</scope>
    <source>
        <strain evidence="3 4">MH17</strain>
    </source>
</reference>
<dbReference type="STRING" id="1672749.BJF92_22670"/>
<feature type="active site" evidence="2">
    <location>
        <position position="134"/>
    </location>
</feature>
<dbReference type="CDD" id="cd00487">
    <property type="entry name" value="Pep_deformylase"/>
    <property type="match status" value="1"/>
</dbReference>
<dbReference type="PANTHER" id="PTHR10458">
    <property type="entry name" value="PEPTIDE DEFORMYLASE"/>
    <property type="match status" value="1"/>
</dbReference>
<dbReference type="Gene3D" id="3.90.45.10">
    <property type="entry name" value="Peptide deformylase"/>
    <property type="match status" value="1"/>
</dbReference>
<protein>
    <recommendedName>
        <fullName evidence="2">Peptide deformylase-like</fullName>
    </recommendedName>
    <alternativeName>
        <fullName evidence="2">Polypeptide deformylase-like</fullName>
    </alternativeName>
</protein>
<dbReference type="SUPFAM" id="SSF56420">
    <property type="entry name" value="Peptide deformylase"/>
    <property type="match status" value="1"/>
</dbReference>
<proteinExistence type="inferred from homology"/>
<dbReference type="PANTHER" id="PTHR10458:SF22">
    <property type="entry name" value="PEPTIDE DEFORMYLASE"/>
    <property type="match status" value="1"/>
</dbReference>